<name>A0ABQ9IMY5_9NEOP</name>
<evidence type="ECO:0000313" key="1">
    <source>
        <dbReference type="EMBL" id="KAJ8898034.1"/>
    </source>
</evidence>
<proteinExistence type="predicted"/>
<sequence length="652" mass="72282">MPDLKAWFDTSNYVLDNLQGFPHRNKGRIRVMKDECAGRIITHFVGLCPKLYAYVVANEQCIHKAKGVKPNMLQSLRYEDYLDCLENCTRVMGTQFLFHSHAYQVYTKYVTKVVLSVGTGHDGLLANFCDIPGDILKANPAYLQRGSAGIAVHSVYLAGGRRTWFARCRGASRPGGSCYARLHCSPSGADTMGGSTVTGTLRSYDIAHLARHDDLKSFSDTAVMIQQAFTGIITSDIRRFRAIALPAIMDKGTELQKEMVTDFRDKGSSISETGTFVLEWHHWCCGICGSPRAIDARGERRPRRYVKANRQATEEQLAVQMNQGGVQTHVYRSSSANPSANGLRIRRRVTAPVLNTDASTKTTGIFSTCVRRDTSGNRHPASIAGRTQGVGGSVMVCWGMLSWHSLGPIIRVVGTPGQFGYESILGDHVHPYMTIVFPREDGIFQYDNSPCHTARIVVHFSSWFHNISRHVFTTHAPGNVAPRMAQILGRAGVAIGLIASTKANRVRFQITQMEIVPDDAAAWRVFTGISRSPRPCIPALLLTHSTSPSSALKTPDIKSRPNLSTQLNLVFHLCKGAIERYTSAFHASCISSYTYTHSIKNLLRPERGIEMERDLEQAIVLKPRLRHQRSLPDDVRNKMAITIALQQTAPEV</sequence>
<dbReference type="Gene3D" id="3.30.420.10">
    <property type="entry name" value="Ribonuclease H-like superfamily/Ribonuclease H"/>
    <property type="match status" value="1"/>
</dbReference>
<dbReference type="EMBL" id="JARBHB010000001">
    <property type="protein sequence ID" value="KAJ8898034.1"/>
    <property type="molecule type" value="Genomic_DNA"/>
</dbReference>
<accession>A0ABQ9IMY5</accession>
<gene>
    <name evidence="1" type="ORF">PR048_003394</name>
</gene>
<comment type="caution">
    <text evidence="1">The sequence shown here is derived from an EMBL/GenBank/DDBJ whole genome shotgun (WGS) entry which is preliminary data.</text>
</comment>
<protein>
    <submittedName>
        <fullName evidence="1">Uncharacterized protein</fullName>
    </submittedName>
</protein>
<organism evidence="1 2">
    <name type="scientific">Dryococelus australis</name>
    <dbReference type="NCBI Taxonomy" id="614101"/>
    <lineage>
        <taxon>Eukaryota</taxon>
        <taxon>Metazoa</taxon>
        <taxon>Ecdysozoa</taxon>
        <taxon>Arthropoda</taxon>
        <taxon>Hexapoda</taxon>
        <taxon>Insecta</taxon>
        <taxon>Pterygota</taxon>
        <taxon>Neoptera</taxon>
        <taxon>Polyneoptera</taxon>
        <taxon>Phasmatodea</taxon>
        <taxon>Verophasmatodea</taxon>
        <taxon>Anareolatae</taxon>
        <taxon>Phasmatidae</taxon>
        <taxon>Eurycanthinae</taxon>
        <taxon>Dryococelus</taxon>
    </lineage>
</organism>
<evidence type="ECO:0000313" key="2">
    <source>
        <dbReference type="Proteomes" id="UP001159363"/>
    </source>
</evidence>
<keyword evidence="2" id="KW-1185">Reference proteome</keyword>
<dbReference type="Proteomes" id="UP001159363">
    <property type="component" value="Chromosome 1"/>
</dbReference>
<reference evidence="1 2" key="1">
    <citation type="submission" date="2023-02" db="EMBL/GenBank/DDBJ databases">
        <title>LHISI_Scaffold_Assembly.</title>
        <authorList>
            <person name="Stuart O.P."/>
            <person name="Cleave R."/>
            <person name="Magrath M.J.L."/>
            <person name="Mikheyev A.S."/>
        </authorList>
    </citation>
    <scope>NUCLEOTIDE SEQUENCE [LARGE SCALE GENOMIC DNA]</scope>
    <source>
        <strain evidence="1">Daus_M_001</strain>
        <tissue evidence="1">Leg muscle</tissue>
    </source>
</reference>
<dbReference type="InterPro" id="IPR036397">
    <property type="entry name" value="RNaseH_sf"/>
</dbReference>